<evidence type="ECO:0000256" key="1">
    <source>
        <dbReference type="SAM" id="MobiDB-lite"/>
    </source>
</evidence>
<sequence>MAHPRLDTEQLSPDFDEDDEDDDDGGRLDGFLDRFDFEATHWQAVRQLLLPTPTFVTLVVYGFCWFSGVTMAAFLGYVLHPVFNTVAMAGFVLMYPVGFLGLVVVIAVKAIQ</sequence>
<keyword evidence="4" id="KW-1185">Reference proteome</keyword>
<protein>
    <submittedName>
        <fullName evidence="3">Uncharacterized protein</fullName>
    </submittedName>
</protein>
<proteinExistence type="predicted"/>
<comment type="caution">
    <text evidence="3">The sequence shown here is derived from an EMBL/GenBank/DDBJ whole genome shotgun (WGS) entry which is preliminary data.</text>
</comment>
<feature type="transmembrane region" description="Helical" evidence="2">
    <location>
        <begin position="85"/>
        <end position="108"/>
    </location>
</feature>
<dbReference type="AlphaFoldDB" id="A0ABD6C2U5"/>
<feature type="region of interest" description="Disordered" evidence="1">
    <location>
        <begin position="1"/>
        <end position="26"/>
    </location>
</feature>
<gene>
    <name evidence="3" type="ORF">ACFR9T_11555</name>
</gene>
<reference evidence="3 4" key="1">
    <citation type="journal article" date="2019" name="Int. J. Syst. Evol. Microbiol.">
        <title>The Global Catalogue of Microorganisms (GCM) 10K type strain sequencing project: providing services to taxonomists for standard genome sequencing and annotation.</title>
        <authorList>
            <consortium name="The Broad Institute Genomics Platform"/>
            <consortium name="The Broad Institute Genome Sequencing Center for Infectious Disease"/>
            <person name="Wu L."/>
            <person name="Ma J."/>
        </authorList>
    </citation>
    <scope>NUCLEOTIDE SEQUENCE [LARGE SCALE GENOMIC DNA]</scope>
    <source>
        <strain evidence="3 4">CGMCC 1.12689</strain>
    </source>
</reference>
<feature type="compositionally biased region" description="Acidic residues" evidence="1">
    <location>
        <begin position="14"/>
        <end position="24"/>
    </location>
</feature>
<dbReference type="RefSeq" id="WP_256419379.1">
    <property type="nucleotide sequence ID" value="NZ_JANHDL010000018.1"/>
</dbReference>
<accession>A0ABD6C2U5</accession>
<name>A0ABD6C2U5_9EURY</name>
<feature type="transmembrane region" description="Helical" evidence="2">
    <location>
        <begin position="55"/>
        <end position="79"/>
    </location>
</feature>
<evidence type="ECO:0000313" key="4">
    <source>
        <dbReference type="Proteomes" id="UP001597185"/>
    </source>
</evidence>
<evidence type="ECO:0000313" key="3">
    <source>
        <dbReference type="EMBL" id="MFD1571215.1"/>
    </source>
</evidence>
<dbReference type="Proteomes" id="UP001597185">
    <property type="component" value="Unassembled WGS sequence"/>
</dbReference>
<keyword evidence="2" id="KW-0812">Transmembrane</keyword>
<keyword evidence="2" id="KW-0472">Membrane</keyword>
<organism evidence="3 4">
    <name type="scientific">Halorubrum laminariae</name>
    <dbReference type="NCBI Taxonomy" id="1433523"/>
    <lineage>
        <taxon>Archaea</taxon>
        <taxon>Methanobacteriati</taxon>
        <taxon>Methanobacteriota</taxon>
        <taxon>Stenosarchaea group</taxon>
        <taxon>Halobacteria</taxon>
        <taxon>Halobacteriales</taxon>
        <taxon>Haloferacaceae</taxon>
        <taxon>Halorubrum</taxon>
    </lineage>
</organism>
<dbReference type="EMBL" id="JBHUDB010000009">
    <property type="protein sequence ID" value="MFD1571215.1"/>
    <property type="molecule type" value="Genomic_DNA"/>
</dbReference>
<keyword evidence="2" id="KW-1133">Transmembrane helix</keyword>
<evidence type="ECO:0000256" key="2">
    <source>
        <dbReference type="SAM" id="Phobius"/>
    </source>
</evidence>